<gene>
    <name evidence="4" type="ORF">Tsubulata_010160</name>
</gene>
<dbReference type="EMBL" id="JAKUCV010002185">
    <property type="protein sequence ID" value="KAJ4843657.1"/>
    <property type="molecule type" value="Genomic_DNA"/>
</dbReference>
<evidence type="ECO:0000259" key="2">
    <source>
        <dbReference type="Pfam" id="PF05003"/>
    </source>
</evidence>
<comment type="caution">
    <text evidence="4">The sequence shown here is derived from an EMBL/GenBank/DDBJ whole genome shotgun (WGS) entry which is preliminary data.</text>
</comment>
<evidence type="ECO:0000259" key="3">
    <source>
        <dbReference type="Pfam" id="PF11961"/>
    </source>
</evidence>
<dbReference type="OrthoDB" id="2020544at2759"/>
<reference evidence="4" key="2">
    <citation type="journal article" date="2023" name="Plants (Basel)">
        <title>Annotation of the Turnera subulata (Passifloraceae) Draft Genome Reveals the S-Locus Evolved after the Divergence of Turneroideae from Passifloroideae in a Stepwise Manner.</title>
        <authorList>
            <person name="Henning P.M."/>
            <person name="Roalson E.H."/>
            <person name="Mir W."/>
            <person name="McCubbin A.G."/>
            <person name="Shore J.S."/>
        </authorList>
    </citation>
    <scope>NUCLEOTIDE SEQUENCE</scope>
    <source>
        <strain evidence="4">F60SS</strain>
    </source>
</reference>
<dbReference type="Pfam" id="PF11961">
    <property type="entry name" value="DUF3475"/>
    <property type="match status" value="1"/>
</dbReference>
<dbReference type="PANTHER" id="PTHR31730">
    <property type="entry name" value="OS01G0873900 PROTEIN"/>
    <property type="match status" value="1"/>
</dbReference>
<dbReference type="InterPro" id="IPR021864">
    <property type="entry name" value="DUF3475"/>
</dbReference>
<dbReference type="Pfam" id="PF05003">
    <property type="entry name" value="DUF668"/>
    <property type="match status" value="1"/>
</dbReference>
<proteinExistence type="predicted"/>
<dbReference type="InterPro" id="IPR007700">
    <property type="entry name" value="DUF668"/>
</dbReference>
<evidence type="ECO:0000313" key="5">
    <source>
        <dbReference type="Proteomes" id="UP001141552"/>
    </source>
</evidence>
<feature type="compositionally biased region" description="Basic and acidic residues" evidence="1">
    <location>
        <begin position="78"/>
        <end position="92"/>
    </location>
</feature>
<dbReference type="PANTHER" id="PTHR31730:SF18">
    <property type="entry name" value="PROTEIN PSK SIMULATOR 2"/>
    <property type="match status" value="1"/>
</dbReference>
<feature type="region of interest" description="Disordered" evidence="1">
    <location>
        <begin position="1"/>
        <end position="61"/>
    </location>
</feature>
<organism evidence="4 5">
    <name type="scientific">Turnera subulata</name>
    <dbReference type="NCBI Taxonomy" id="218843"/>
    <lineage>
        <taxon>Eukaryota</taxon>
        <taxon>Viridiplantae</taxon>
        <taxon>Streptophyta</taxon>
        <taxon>Embryophyta</taxon>
        <taxon>Tracheophyta</taxon>
        <taxon>Spermatophyta</taxon>
        <taxon>Magnoliopsida</taxon>
        <taxon>eudicotyledons</taxon>
        <taxon>Gunneridae</taxon>
        <taxon>Pentapetalae</taxon>
        <taxon>rosids</taxon>
        <taxon>fabids</taxon>
        <taxon>Malpighiales</taxon>
        <taxon>Passifloraceae</taxon>
        <taxon>Turnera</taxon>
    </lineage>
</organism>
<evidence type="ECO:0008006" key="6">
    <source>
        <dbReference type="Google" id="ProtNLM"/>
    </source>
</evidence>
<name>A0A9Q0G5L9_9ROSI</name>
<accession>A0A9Q0G5L9</accession>
<feature type="compositionally biased region" description="Basic and acidic residues" evidence="1">
    <location>
        <begin position="15"/>
        <end position="24"/>
    </location>
</feature>
<dbReference type="GO" id="GO:0045927">
    <property type="term" value="P:positive regulation of growth"/>
    <property type="evidence" value="ECO:0007669"/>
    <property type="project" value="InterPro"/>
</dbReference>
<dbReference type="Proteomes" id="UP001141552">
    <property type="component" value="Unassembled WGS sequence"/>
</dbReference>
<dbReference type="AlphaFoldDB" id="A0A9Q0G5L9"/>
<feature type="region of interest" description="Disordered" evidence="1">
    <location>
        <begin position="77"/>
        <end position="97"/>
    </location>
</feature>
<dbReference type="InterPro" id="IPR045021">
    <property type="entry name" value="PSI1/2/3"/>
</dbReference>
<evidence type="ECO:0000256" key="1">
    <source>
        <dbReference type="SAM" id="MobiDB-lite"/>
    </source>
</evidence>
<sequence length="624" mass="69881">MGGVCSGGTKKRSVKVGEEKKSDDSSGFSGKLRTVQSIGKNKKENKRSLANNGNGDDFYKTVTQRHNHSGELLSSFSRELKSSTPARKEDAGKVNQKRSFLGKAGTAGLEKAVEVLDTLGSSMSNLNARSGFISGVAPRGNRISILAFEVANTITKGANLFQSLSEENVKFLKQEVLNSEGVRQLVSTDMTELLTIAAADKREELDVFSREVIRFGDLCKDPQWHNLGRYFSKSDSESSFDKQSRKEAEMIMQELTTLAQHTSELYHEFNALDRFAQDYQRKIEELESLNLPKKGEGLMILQSELKQQKKLVRSLKKNSLWSKSLEEIMEKLVDIVTYLQQAILEAFGNNGIKQEPSKNPQRLGVAGLSLHYATMINQIDNIASRPASLPPNTRDNLYNALPPSVKTALRSRLQMVDAKEGLTVAQVKAEMEKTLQWLVPVAANTTKAHQGFGWVGEWANTGNEFGKSIPTNNNVIRLQTLYHANRQQTDQHILELVTWLHHLISLVRNRDHGLKVVPTRSPTRKGLAFHAKMQRTVSLDSGNRANKVQLSPEDRDMLDKVRRRRLVPGISKSQEFFVAKKSRKVWALSRSTGTSPDREISTRQKLNYSKANMLDVMDGLDFLP</sequence>
<feature type="domain" description="DUF668" evidence="2">
    <location>
        <begin position="362"/>
        <end position="447"/>
    </location>
</feature>
<feature type="domain" description="DUF3475" evidence="3">
    <location>
        <begin position="145"/>
        <end position="201"/>
    </location>
</feature>
<protein>
    <recommendedName>
        <fullName evidence="6">DUF668 domain-containing protein</fullName>
    </recommendedName>
</protein>
<reference evidence="4" key="1">
    <citation type="submission" date="2022-02" db="EMBL/GenBank/DDBJ databases">
        <authorList>
            <person name="Henning P.M."/>
            <person name="McCubbin A.G."/>
            <person name="Shore J.S."/>
        </authorList>
    </citation>
    <scope>NUCLEOTIDE SEQUENCE</scope>
    <source>
        <strain evidence="4">F60SS</strain>
        <tissue evidence="4">Leaves</tissue>
    </source>
</reference>
<keyword evidence="5" id="KW-1185">Reference proteome</keyword>
<evidence type="ECO:0000313" key="4">
    <source>
        <dbReference type="EMBL" id="KAJ4843657.1"/>
    </source>
</evidence>